<evidence type="ECO:0000313" key="3">
    <source>
        <dbReference type="EMBL" id="PLW84631.1"/>
    </source>
</evidence>
<accession>A0AAP8SLQ9</accession>
<keyword evidence="1" id="KW-1133">Transmembrane helix</keyword>
<keyword evidence="1" id="KW-0812">Transmembrane</keyword>
<keyword evidence="2" id="KW-0732">Signal</keyword>
<dbReference type="Proteomes" id="UP000235162">
    <property type="component" value="Unassembled WGS sequence"/>
</dbReference>
<gene>
    <name evidence="3" type="ORF">C0029_17975</name>
</gene>
<dbReference type="KEGG" id="hja:BST95_18260"/>
<feature type="chain" id="PRO_5043055719" description="Midcut-by-XrtH protein" evidence="2">
    <location>
        <begin position="24"/>
        <end position="209"/>
    </location>
</feature>
<reference evidence="3 4" key="1">
    <citation type="submission" date="2018-01" db="EMBL/GenBank/DDBJ databases">
        <title>The draft genome sequence of Halioglobus japonicus S1-36.</title>
        <authorList>
            <person name="Du Z.-J."/>
            <person name="Shi M.-J."/>
        </authorList>
    </citation>
    <scope>NUCLEOTIDE SEQUENCE [LARGE SCALE GENOMIC DNA]</scope>
    <source>
        <strain evidence="3 4">S1-36</strain>
    </source>
</reference>
<name>A0AAP8SLQ9_9GAMM</name>
<evidence type="ECO:0000256" key="1">
    <source>
        <dbReference type="SAM" id="Phobius"/>
    </source>
</evidence>
<protein>
    <recommendedName>
        <fullName evidence="5">Midcut-by-XrtH protein</fullName>
    </recommendedName>
</protein>
<feature type="signal peptide" evidence="2">
    <location>
        <begin position="1"/>
        <end position="23"/>
    </location>
</feature>
<sequence length="209" mass="21461">MKRVLLTAIPALATRLVSTLAHASAPVGTAVSTVTVAPAPTPEPPPTAPPVAAPNAGAIEPALPVPVMDDLLLIVVGLMLMAVAFRSLRYSKDAQKLLSIAALGGSLTLVGVGADRSIANGIMDNPIAPTCEGVDITVSDATTANSVTNNCESDQEVLNIESETVNFEECTELQVRPENEGTCEAGLTLAPGEICETDIFTPEDSGVCI</sequence>
<dbReference type="EMBL" id="PKUR01000006">
    <property type="protein sequence ID" value="PLW84631.1"/>
    <property type="molecule type" value="Genomic_DNA"/>
</dbReference>
<proteinExistence type="predicted"/>
<evidence type="ECO:0000256" key="2">
    <source>
        <dbReference type="SAM" id="SignalP"/>
    </source>
</evidence>
<organism evidence="3 4">
    <name type="scientific">Halioglobus japonicus</name>
    <dbReference type="NCBI Taxonomy" id="930805"/>
    <lineage>
        <taxon>Bacteria</taxon>
        <taxon>Pseudomonadati</taxon>
        <taxon>Pseudomonadota</taxon>
        <taxon>Gammaproteobacteria</taxon>
        <taxon>Cellvibrionales</taxon>
        <taxon>Halieaceae</taxon>
        <taxon>Halioglobus</taxon>
    </lineage>
</organism>
<keyword evidence="1" id="KW-0472">Membrane</keyword>
<dbReference type="RefSeq" id="WP_084200849.1">
    <property type="nucleotide sequence ID" value="NZ_BMYL01000008.1"/>
</dbReference>
<feature type="transmembrane region" description="Helical" evidence="1">
    <location>
        <begin position="71"/>
        <end position="88"/>
    </location>
</feature>
<dbReference type="AlphaFoldDB" id="A0AAP8SLQ9"/>
<evidence type="ECO:0008006" key="5">
    <source>
        <dbReference type="Google" id="ProtNLM"/>
    </source>
</evidence>
<keyword evidence="4" id="KW-1185">Reference proteome</keyword>
<comment type="caution">
    <text evidence="3">The sequence shown here is derived from an EMBL/GenBank/DDBJ whole genome shotgun (WGS) entry which is preliminary data.</text>
</comment>
<evidence type="ECO:0000313" key="4">
    <source>
        <dbReference type="Proteomes" id="UP000235162"/>
    </source>
</evidence>